<proteinExistence type="predicted"/>
<feature type="transmembrane region" description="Helical" evidence="1">
    <location>
        <begin position="64"/>
        <end position="84"/>
    </location>
</feature>
<dbReference type="InterPro" id="IPR036259">
    <property type="entry name" value="MFS_trans_sf"/>
</dbReference>
<accession>A0ABY7VPV6</accession>
<keyword evidence="1" id="KW-0472">Membrane</keyword>
<reference evidence="2 3" key="1">
    <citation type="submission" date="2023-02" db="EMBL/GenBank/DDBJ databases">
        <title>Genome sequence of Lentisphaera profundi SAORIC-696.</title>
        <authorList>
            <person name="Kim e."/>
            <person name="Cho J.-C."/>
            <person name="Choi A."/>
            <person name="Kang I."/>
        </authorList>
    </citation>
    <scope>NUCLEOTIDE SEQUENCE [LARGE SCALE GENOMIC DNA]</scope>
    <source>
        <strain evidence="2 3">SAORIC-696</strain>
    </source>
</reference>
<dbReference type="Proteomes" id="UP001214250">
    <property type="component" value="Chromosome 1"/>
</dbReference>
<organism evidence="2 3">
    <name type="scientific">Lentisphaera profundi</name>
    <dbReference type="NCBI Taxonomy" id="1658616"/>
    <lineage>
        <taxon>Bacteria</taxon>
        <taxon>Pseudomonadati</taxon>
        <taxon>Lentisphaerota</taxon>
        <taxon>Lentisphaeria</taxon>
        <taxon>Lentisphaerales</taxon>
        <taxon>Lentisphaeraceae</taxon>
        <taxon>Lentisphaera</taxon>
    </lineage>
</organism>
<keyword evidence="1" id="KW-1133">Transmembrane helix</keyword>
<name>A0ABY7VPV6_9BACT</name>
<keyword evidence="1" id="KW-0812">Transmembrane</keyword>
<evidence type="ECO:0000313" key="2">
    <source>
        <dbReference type="EMBL" id="WDE95243.1"/>
    </source>
</evidence>
<dbReference type="RefSeq" id="WP_274148624.1">
    <property type="nucleotide sequence ID" value="NZ_CP117811.1"/>
</dbReference>
<dbReference type="EMBL" id="CP117811">
    <property type="protein sequence ID" value="WDE95243.1"/>
    <property type="molecule type" value="Genomic_DNA"/>
</dbReference>
<evidence type="ECO:0000256" key="1">
    <source>
        <dbReference type="SAM" id="Phobius"/>
    </source>
</evidence>
<sequence>MHIGISGEAMHVVDERDKSFGISLSFMQMALGTSVSSIICMKFLEIYQGRTYLLMNLEFNHYEALLAIMAGFMLLISIYGFFAFRQPPNTKVLTT</sequence>
<evidence type="ECO:0008006" key="4">
    <source>
        <dbReference type="Google" id="ProtNLM"/>
    </source>
</evidence>
<dbReference type="SUPFAM" id="SSF103473">
    <property type="entry name" value="MFS general substrate transporter"/>
    <property type="match status" value="1"/>
</dbReference>
<feature type="transmembrane region" description="Helical" evidence="1">
    <location>
        <begin position="20"/>
        <end position="44"/>
    </location>
</feature>
<evidence type="ECO:0000313" key="3">
    <source>
        <dbReference type="Proteomes" id="UP001214250"/>
    </source>
</evidence>
<keyword evidence="3" id="KW-1185">Reference proteome</keyword>
<protein>
    <recommendedName>
        <fullName evidence="4">Major facilitator superfamily (MFS) profile domain-containing protein</fullName>
    </recommendedName>
</protein>
<gene>
    <name evidence="2" type="ORF">PQO03_05850</name>
</gene>